<gene>
    <name evidence="3" type="ORF">SAMN05192576_3457</name>
</gene>
<dbReference type="AlphaFoldDB" id="A0A1H0H4K6"/>
<sequence>MCIAIVLALAAMVLPAFATASQAAPASAASAAAPPAADRTVARVFDRLRGFRLDASRPVTVAPRDFSAFRLDVARARTALAPALADNGSSPVRIAVPAPDGSTQVFAVVEDSVMEPALAAKHPEIRTFAGRGVTDPTSTIRLDLTPLGFHAAVRGPLGARAWYVDPAYRGRGVTAHLSYRGASVPRAAEAFVERDLADTEAILDSAPGVAAAAAGEVVQRRTYRLAFVTETSYAAYFGSANVLAAKNTLINRVNQVYNDDLAIRFVLIAGTDQLNLDTLARATGANGPCGLSGCYDPADLAAETGGCSSALLTRTEFVLGQIVGADTYDLGHIGLGINGGGIAGLGVVGGSSKASGCTGLPFPKGDFYAVDYVAHEVGHQMGGNHTFDGTLVNCSLTNRNGPTSVEPGSGTSVMAYAGICGQDNTQPHSDPYFSQRSIDEITETVTADPVDVDEAQTVSFRGFDDAADSVTLRFDGRTTTITNDATYNLIQLQQKINTLTGLVPTIGGYDGALLPDEGGFQLFFELPAQGAGEDIPRLEVVSTTGGMSAFIGVQQQGGPSGNQGTVNAVTNHAPTVTAPADKTIPMRTPFTLTGAGSDVNGNPLTYLWEQNDVGSELQGTSLVSNTKTAGPLFRVFGTYADVSQDESLQSPSPDQNRAGSSPSRTFPDLEQILVDNTNAETGACPEAPAEPAPVPLATVDCFSEFLPTADYGDPLLGSELNFRLTGRDGFPTGGGTSYDDVTLTVDTSAGPFLVTSRATAGDPATAGLPETVTWAVNGTDAAGLAPNVKISLSTDGGRTYPHVLAATTANDGTEVVTLPAVGTTQARLKIEAVGNYFFDVNDASFTVVDPAAPDTTITGGVQPNSFVLTKDADVSYTSSSAGATFRCLLDGAVVACGDATTTLRNLTPGMHRFSVAARGSNGKLDPTPATRLFSVPASARVLGRTRDWTAANDAKAYRGFALTTRKKGAVLTYDVRRAARLALVVGTGPGYGRVRVFFEGKRVAQLSLASGARGFQVLLPVERFARPKDGTLRIVTLDGKPVRIEGLGVFTR</sequence>
<accession>A0A1H0H4K6</accession>
<organism evidence="3 4">
    <name type="scientific">Nocardioides szechwanensis</name>
    <dbReference type="NCBI Taxonomy" id="1005944"/>
    <lineage>
        <taxon>Bacteria</taxon>
        <taxon>Bacillati</taxon>
        <taxon>Actinomycetota</taxon>
        <taxon>Actinomycetes</taxon>
        <taxon>Propionibacteriales</taxon>
        <taxon>Nocardioidaceae</taxon>
        <taxon>Nocardioides</taxon>
    </lineage>
</organism>
<evidence type="ECO:0000313" key="4">
    <source>
        <dbReference type="Proteomes" id="UP000199004"/>
    </source>
</evidence>
<dbReference type="STRING" id="1005944.SAMN05192576_3457"/>
<feature type="signal peptide" evidence="2">
    <location>
        <begin position="1"/>
        <end position="18"/>
    </location>
</feature>
<dbReference type="Gene3D" id="3.40.390.10">
    <property type="entry name" value="Collagenase (Catalytic Domain)"/>
    <property type="match status" value="1"/>
</dbReference>
<keyword evidence="4" id="KW-1185">Reference proteome</keyword>
<feature type="region of interest" description="Disordered" evidence="1">
    <location>
        <begin position="644"/>
        <end position="666"/>
    </location>
</feature>
<keyword evidence="2" id="KW-0732">Signal</keyword>
<evidence type="ECO:0000256" key="2">
    <source>
        <dbReference type="SAM" id="SignalP"/>
    </source>
</evidence>
<dbReference type="EMBL" id="FNIC01000006">
    <property type="protein sequence ID" value="SDO14020.1"/>
    <property type="molecule type" value="Genomic_DNA"/>
</dbReference>
<feature type="compositionally biased region" description="Polar residues" evidence="1">
    <location>
        <begin position="645"/>
        <end position="664"/>
    </location>
</feature>
<dbReference type="Proteomes" id="UP000199004">
    <property type="component" value="Unassembled WGS sequence"/>
</dbReference>
<feature type="chain" id="PRO_5038597665" evidence="2">
    <location>
        <begin position="19"/>
        <end position="1052"/>
    </location>
</feature>
<dbReference type="SUPFAM" id="SSF55486">
    <property type="entry name" value="Metalloproteases ('zincins'), catalytic domain"/>
    <property type="match status" value="1"/>
</dbReference>
<dbReference type="GO" id="GO:0008237">
    <property type="term" value="F:metallopeptidase activity"/>
    <property type="evidence" value="ECO:0007669"/>
    <property type="project" value="InterPro"/>
</dbReference>
<dbReference type="InterPro" id="IPR024079">
    <property type="entry name" value="MetalloPept_cat_dom_sf"/>
</dbReference>
<reference evidence="3 4" key="1">
    <citation type="submission" date="2016-10" db="EMBL/GenBank/DDBJ databases">
        <authorList>
            <person name="de Groot N.N."/>
        </authorList>
    </citation>
    <scope>NUCLEOTIDE SEQUENCE [LARGE SCALE GENOMIC DNA]</scope>
    <source>
        <strain evidence="3 4">CGMCC 1.11147</strain>
    </source>
</reference>
<evidence type="ECO:0000313" key="3">
    <source>
        <dbReference type="EMBL" id="SDO14020.1"/>
    </source>
</evidence>
<proteinExistence type="predicted"/>
<protein>
    <submittedName>
        <fullName evidence="3">Metallo-peptidase family M12B Reprolysin-like</fullName>
    </submittedName>
</protein>
<name>A0A1H0H4K6_9ACTN</name>
<evidence type="ECO:0000256" key="1">
    <source>
        <dbReference type="SAM" id="MobiDB-lite"/>
    </source>
</evidence>
<dbReference type="Pfam" id="PF13574">
    <property type="entry name" value="Reprolysin_2"/>
    <property type="match status" value="1"/>
</dbReference>